<dbReference type="EMBL" id="JAPEUX010000003">
    <property type="protein sequence ID" value="KAJ4356277.1"/>
    <property type="molecule type" value="Genomic_DNA"/>
</dbReference>
<evidence type="ECO:0000256" key="8">
    <source>
        <dbReference type="ARBA" id="ARBA00023157"/>
    </source>
</evidence>
<dbReference type="InterPro" id="IPR011150">
    <property type="entry name" value="Cutinase_monf"/>
</dbReference>
<evidence type="ECO:0000256" key="7">
    <source>
        <dbReference type="ARBA" id="ARBA00022801"/>
    </source>
</evidence>
<feature type="signal peptide" evidence="16">
    <location>
        <begin position="1"/>
        <end position="17"/>
    </location>
</feature>
<dbReference type="EC" id="3.1.1.74" evidence="3"/>
<dbReference type="GO" id="GO:0005576">
    <property type="term" value="C:extracellular region"/>
    <property type="evidence" value="ECO:0007669"/>
    <property type="project" value="UniProtKB-SubCell"/>
</dbReference>
<comment type="catalytic activity">
    <reaction evidence="9">
        <text>cutin + H2O = cutin monomers.</text>
        <dbReference type="EC" id="3.1.1.74"/>
    </reaction>
</comment>
<dbReference type="PANTHER" id="PTHR48250:SF3">
    <property type="entry name" value="CUTINASE 1-RELATED"/>
    <property type="match status" value="1"/>
</dbReference>
<dbReference type="OrthoDB" id="3225429at2759"/>
<feature type="coiled-coil region" evidence="15">
    <location>
        <begin position="208"/>
        <end position="237"/>
    </location>
</feature>
<proteinExistence type="inferred from homology"/>
<dbReference type="GeneID" id="80907838"/>
<evidence type="ECO:0000256" key="2">
    <source>
        <dbReference type="ARBA" id="ARBA00007534"/>
    </source>
</evidence>
<dbReference type="SUPFAM" id="SSF53474">
    <property type="entry name" value="alpha/beta-Hydrolases"/>
    <property type="match status" value="1"/>
</dbReference>
<dbReference type="GO" id="GO:0050525">
    <property type="term" value="F:cutinase activity"/>
    <property type="evidence" value="ECO:0007669"/>
    <property type="project" value="UniProtKB-EC"/>
</dbReference>
<evidence type="ECO:0000256" key="6">
    <source>
        <dbReference type="ARBA" id="ARBA00022729"/>
    </source>
</evidence>
<protein>
    <recommendedName>
        <fullName evidence="11">Cutinase</fullName>
        <ecNumber evidence="3">3.1.1.74</ecNumber>
    </recommendedName>
    <alternativeName>
        <fullName evidence="12">Cutin hydrolase</fullName>
    </alternativeName>
</protein>
<evidence type="ECO:0000256" key="5">
    <source>
        <dbReference type="ARBA" id="ARBA00022525"/>
    </source>
</evidence>
<dbReference type="Gene3D" id="3.40.50.1820">
    <property type="entry name" value="alpha/beta hydrolase"/>
    <property type="match status" value="1"/>
</dbReference>
<evidence type="ECO:0000256" key="9">
    <source>
        <dbReference type="ARBA" id="ARBA00034045"/>
    </source>
</evidence>
<dbReference type="InterPro" id="IPR000675">
    <property type="entry name" value="Cutinase/axe"/>
</dbReference>
<dbReference type="PROSITE" id="PS00931">
    <property type="entry name" value="CUTINASE_2"/>
    <property type="match status" value="1"/>
</dbReference>
<dbReference type="SMART" id="SM01110">
    <property type="entry name" value="Cutinase"/>
    <property type="match status" value="1"/>
</dbReference>
<name>A0A9W9CDB1_9PLEO</name>
<dbReference type="PRINTS" id="PR00129">
    <property type="entry name" value="CUTINASE"/>
</dbReference>
<feature type="disulfide bond" evidence="14">
    <location>
        <begin position="37"/>
        <end position="114"/>
    </location>
</feature>
<evidence type="ECO:0000256" key="4">
    <source>
        <dbReference type="ARBA" id="ARBA00022487"/>
    </source>
</evidence>
<organism evidence="17 18">
    <name type="scientific">Didymosphaeria variabile</name>
    <dbReference type="NCBI Taxonomy" id="1932322"/>
    <lineage>
        <taxon>Eukaryota</taxon>
        <taxon>Fungi</taxon>
        <taxon>Dikarya</taxon>
        <taxon>Ascomycota</taxon>
        <taxon>Pezizomycotina</taxon>
        <taxon>Dothideomycetes</taxon>
        <taxon>Pleosporomycetidae</taxon>
        <taxon>Pleosporales</taxon>
        <taxon>Massarineae</taxon>
        <taxon>Didymosphaeriaceae</taxon>
        <taxon>Didymosphaeria</taxon>
    </lineage>
</organism>
<evidence type="ECO:0000256" key="3">
    <source>
        <dbReference type="ARBA" id="ARBA00013095"/>
    </source>
</evidence>
<keyword evidence="18" id="KW-1185">Reference proteome</keyword>
<feature type="chain" id="PRO_5040923735" description="Cutinase" evidence="16">
    <location>
        <begin position="18"/>
        <end position="247"/>
    </location>
</feature>
<evidence type="ECO:0000256" key="15">
    <source>
        <dbReference type="SAM" id="Coils"/>
    </source>
</evidence>
<comment type="caution">
    <text evidence="17">The sequence shown here is derived from an EMBL/GenBank/DDBJ whole genome shotgun (WGS) entry which is preliminary data.</text>
</comment>
<dbReference type="Pfam" id="PF01083">
    <property type="entry name" value="Cutinase"/>
    <property type="match status" value="1"/>
</dbReference>
<accession>A0A9W9CDB1</accession>
<evidence type="ECO:0000313" key="18">
    <source>
        <dbReference type="Proteomes" id="UP001140513"/>
    </source>
</evidence>
<evidence type="ECO:0000256" key="1">
    <source>
        <dbReference type="ARBA" id="ARBA00004613"/>
    </source>
</evidence>
<reference evidence="17" key="1">
    <citation type="submission" date="2022-10" db="EMBL/GenBank/DDBJ databases">
        <title>Tapping the CABI collections for fungal endophytes: first genome assemblies for Collariella, Neodidymelliopsis, Ascochyta clinopodiicola, Didymella pomorum, Didymosphaeria variabile, Neocosmospora piperis and Neocucurbitaria cava.</title>
        <authorList>
            <person name="Hill R."/>
        </authorList>
    </citation>
    <scope>NUCLEOTIDE SEQUENCE</scope>
    <source>
        <strain evidence="17">IMI 356815</strain>
    </source>
</reference>
<sequence>MYTQSFLTLALTALAAATPMEKRATGSTSNEFTQGGCRDVMFAFARGSTEIGNMGTICGPQTSDGIKAAFGDANVATEGIEYAAALAPNAMPGGTDAKSKQAMADILNQMAAQCPDSVILAGGYSQGAAVSHRAIESLDPAVQSQIAGVILYGDTQNTQDNGQIPNFDPAKTKIICANGDQVCDGTLTILPPHLSYGRNAADGADFLVQKAQTAMAAKKAKRAEMEAKREVDDLAKKMAKVAVNMVA</sequence>
<gene>
    <name evidence="17" type="ORF">N0V89_004308</name>
</gene>
<dbReference type="PANTHER" id="PTHR48250">
    <property type="entry name" value="CUTINASE 2-RELATED"/>
    <property type="match status" value="1"/>
</dbReference>
<dbReference type="InterPro" id="IPR043579">
    <property type="entry name" value="CUTINASE_2"/>
</dbReference>
<evidence type="ECO:0000256" key="12">
    <source>
        <dbReference type="ARBA" id="ARBA00080724"/>
    </source>
</evidence>
<dbReference type="RefSeq" id="XP_056073403.1">
    <property type="nucleotide sequence ID" value="XM_056213095.1"/>
</dbReference>
<evidence type="ECO:0000256" key="14">
    <source>
        <dbReference type="PIRSR" id="PIRSR611150-2"/>
    </source>
</evidence>
<feature type="active site" description="Nucleophile" evidence="13">
    <location>
        <position position="125"/>
    </location>
</feature>
<dbReference type="Proteomes" id="UP001140513">
    <property type="component" value="Unassembled WGS sequence"/>
</dbReference>
<evidence type="ECO:0000256" key="10">
    <source>
        <dbReference type="ARBA" id="ARBA00057514"/>
    </source>
</evidence>
<keyword evidence="6 16" id="KW-0732">Signal</keyword>
<comment type="function">
    <text evidence="10">Catalyzes the hydrolysis of complex carboxylic polyesters found in the cell wall of plants. Degrades cutin, a macromolecule that forms the structure of the plant cuticle. Allows pathogenic fungi to penetrate through the cuticular barrier into the host plant during the initial stage of fungal infection.</text>
</comment>
<comment type="similarity">
    <text evidence="2">Belongs to the cutinase family.</text>
</comment>
<comment type="subcellular location">
    <subcellularLocation>
        <location evidence="1">Secreted</location>
    </subcellularLocation>
</comment>
<dbReference type="FunFam" id="3.40.50.1820:FF:000235">
    <property type="entry name" value="Cutinase 1"/>
    <property type="match status" value="1"/>
</dbReference>
<keyword evidence="7" id="KW-0378">Hydrolase</keyword>
<evidence type="ECO:0000256" key="11">
    <source>
        <dbReference type="ARBA" id="ARBA00074522"/>
    </source>
</evidence>
<feature type="active site" evidence="13">
    <location>
        <position position="180"/>
    </location>
</feature>
<dbReference type="AlphaFoldDB" id="A0A9W9CDB1"/>
<keyword evidence="15" id="KW-0175">Coiled coil</keyword>
<dbReference type="InterPro" id="IPR029058">
    <property type="entry name" value="AB_hydrolase_fold"/>
</dbReference>
<keyword evidence="8 14" id="KW-1015">Disulfide bond</keyword>
<keyword evidence="4" id="KW-0719">Serine esterase</keyword>
<dbReference type="GO" id="GO:0016052">
    <property type="term" value="P:carbohydrate catabolic process"/>
    <property type="evidence" value="ECO:0007669"/>
    <property type="project" value="TreeGrafter"/>
</dbReference>
<evidence type="ECO:0000256" key="16">
    <source>
        <dbReference type="SAM" id="SignalP"/>
    </source>
</evidence>
<feature type="active site" description="Proton donor/acceptor" evidence="13">
    <location>
        <position position="193"/>
    </location>
</feature>
<keyword evidence="5" id="KW-0964">Secreted</keyword>
<evidence type="ECO:0000256" key="13">
    <source>
        <dbReference type="PIRSR" id="PIRSR611150-1"/>
    </source>
</evidence>
<feature type="disulfide bond" evidence="14">
    <location>
        <begin position="176"/>
        <end position="183"/>
    </location>
</feature>
<evidence type="ECO:0000313" key="17">
    <source>
        <dbReference type="EMBL" id="KAJ4356277.1"/>
    </source>
</evidence>